<dbReference type="OrthoDB" id="9794400at2"/>
<dbReference type="InterPro" id="IPR001537">
    <property type="entry name" value="SpoU_MeTrfase"/>
</dbReference>
<dbReference type="GO" id="GO:0032259">
    <property type="term" value="P:methylation"/>
    <property type="evidence" value="ECO:0007669"/>
    <property type="project" value="UniProtKB-KW"/>
</dbReference>
<evidence type="ECO:0000259" key="3">
    <source>
        <dbReference type="Pfam" id="PF00588"/>
    </source>
</evidence>
<dbReference type="InterPro" id="IPR029028">
    <property type="entry name" value="Alpha/beta_knot_MTases"/>
</dbReference>
<gene>
    <name evidence="4" type="ORF">B4O97_07435</name>
</gene>
<dbReference type="SUPFAM" id="SSF75217">
    <property type="entry name" value="alpha/beta knot"/>
    <property type="match status" value="1"/>
</dbReference>
<dbReference type="GO" id="GO:0008173">
    <property type="term" value="F:RNA methyltransferase activity"/>
    <property type="evidence" value="ECO:0007669"/>
    <property type="project" value="InterPro"/>
</dbReference>
<dbReference type="RefSeq" id="WP_083049676.1">
    <property type="nucleotide sequence ID" value="NZ_MWQY01000007.1"/>
</dbReference>
<evidence type="ECO:0000256" key="2">
    <source>
        <dbReference type="ARBA" id="ARBA00022679"/>
    </source>
</evidence>
<dbReference type="Proteomes" id="UP000192343">
    <property type="component" value="Unassembled WGS sequence"/>
</dbReference>
<feature type="domain" description="tRNA/rRNA methyltransferase SpoU type" evidence="3">
    <location>
        <begin position="127"/>
        <end position="264"/>
    </location>
</feature>
<reference evidence="4 5" key="1">
    <citation type="submission" date="2017-03" db="EMBL/GenBank/DDBJ databases">
        <title>Draft Genome sequence of Marispirochaeta sp. strain JC444.</title>
        <authorList>
            <person name="Shivani Y."/>
            <person name="Subhash Y."/>
            <person name="Sasikala C."/>
            <person name="Ramana C."/>
        </authorList>
    </citation>
    <scope>NUCLEOTIDE SEQUENCE [LARGE SCALE GENOMIC DNA]</scope>
    <source>
        <strain evidence="4 5">JC444</strain>
    </source>
</reference>
<dbReference type="GO" id="GO:0006396">
    <property type="term" value="P:RNA processing"/>
    <property type="evidence" value="ECO:0007669"/>
    <property type="project" value="InterPro"/>
</dbReference>
<evidence type="ECO:0000313" key="5">
    <source>
        <dbReference type="Proteomes" id="UP000192343"/>
    </source>
</evidence>
<dbReference type="STRING" id="1963862.B4O97_07435"/>
<evidence type="ECO:0000256" key="1">
    <source>
        <dbReference type="ARBA" id="ARBA00022603"/>
    </source>
</evidence>
<keyword evidence="5" id="KW-1185">Reference proteome</keyword>
<dbReference type="Pfam" id="PF00588">
    <property type="entry name" value="SpoU_methylase"/>
    <property type="match status" value="1"/>
</dbReference>
<dbReference type="AlphaFoldDB" id="A0A1Y1S0J4"/>
<dbReference type="PANTHER" id="PTHR43191:SF2">
    <property type="entry name" value="RRNA METHYLTRANSFERASE 3, MITOCHONDRIAL"/>
    <property type="match status" value="1"/>
</dbReference>
<dbReference type="InterPro" id="IPR029026">
    <property type="entry name" value="tRNA_m1G_MTases_N"/>
</dbReference>
<accession>A0A1Y1S0J4</accession>
<keyword evidence="2" id="KW-0808">Transferase</keyword>
<proteinExistence type="predicted"/>
<sequence length="272" mass="29118">MIALRKLAGLSTKNRLRKAAELLRGFEAEIRASRPVDSYYLAGLCETLVRSDTADAVRERAVKLEERLRKAGLSLSGPLSPDFGRECGVICTIILTELGTALADWDLRIPGTELLDSGARRVLPVDLFLEDLRSPFNVGNIFRSAEAFGVRHIYLSPATPSPEQPRASRSSMGASLAVPWSVCSLQEACLASGDSGNGTQVIALETGGTGIGSYSFPSGGLLLLGNEEWGLSEEALLRADVRLSIPMGGAKASLNVSVAAAITLQRWFESRQ</sequence>
<dbReference type="GO" id="GO:0003723">
    <property type="term" value="F:RNA binding"/>
    <property type="evidence" value="ECO:0007669"/>
    <property type="project" value="InterPro"/>
</dbReference>
<protein>
    <recommendedName>
        <fullName evidence="3">tRNA/rRNA methyltransferase SpoU type domain-containing protein</fullName>
    </recommendedName>
</protein>
<keyword evidence="1" id="KW-0489">Methyltransferase</keyword>
<organism evidence="4 5">
    <name type="scientific">Marispirochaeta aestuarii</name>
    <dbReference type="NCBI Taxonomy" id="1963862"/>
    <lineage>
        <taxon>Bacteria</taxon>
        <taxon>Pseudomonadati</taxon>
        <taxon>Spirochaetota</taxon>
        <taxon>Spirochaetia</taxon>
        <taxon>Spirochaetales</taxon>
        <taxon>Spirochaetaceae</taxon>
        <taxon>Marispirochaeta</taxon>
    </lineage>
</organism>
<dbReference type="CDD" id="cd18082">
    <property type="entry name" value="SpoU-like_family"/>
    <property type="match status" value="1"/>
</dbReference>
<comment type="caution">
    <text evidence="4">The sequence shown here is derived from an EMBL/GenBank/DDBJ whole genome shotgun (WGS) entry which is preliminary data.</text>
</comment>
<evidence type="ECO:0000313" key="4">
    <source>
        <dbReference type="EMBL" id="ORC35894.1"/>
    </source>
</evidence>
<dbReference type="EMBL" id="MWQY01000007">
    <property type="protein sequence ID" value="ORC35894.1"/>
    <property type="molecule type" value="Genomic_DNA"/>
</dbReference>
<dbReference type="InterPro" id="IPR051259">
    <property type="entry name" value="rRNA_Methyltransferase"/>
</dbReference>
<dbReference type="Gene3D" id="3.40.1280.10">
    <property type="match status" value="1"/>
</dbReference>
<dbReference type="PANTHER" id="PTHR43191">
    <property type="entry name" value="RRNA METHYLTRANSFERASE 3"/>
    <property type="match status" value="1"/>
</dbReference>
<name>A0A1Y1S0J4_9SPIO</name>